<dbReference type="Pfam" id="PF06985">
    <property type="entry name" value="HET"/>
    <property type="match status" value="1"/>
</dbReference>
<evidence type="ECO:0000313" key="2">
    <source>
        <dbReference type="EMBL" id="KAH7368109.1"/>
    </source>
</evidence>
<organism evidence="2 3">
    <name type="scientific">Plectosphaerella cucumerina</name>
    <dbReference type="NCBI Taxonomy" id="40658"/>
    <lineage>
        <taxon>Eukaryota</taxon>
        <taxon>Fungi</taxon>
        <taxon>Dikarya</taxon>
        <taxon>Ascomycota</taxon>
        <taxon>Pezizomycotina</taxon>
        <taxon>Sordariomycetes</taxon>
        <taxon>Hypocreomycetidae</taxon>
        <taxon>Glomerellales</taxon>
        <taxon>Plectosphaerellaceae</taxon>
        <taxon>Plectosphaerella</taxon>
    </lineage>
</organism>
<evidence type="ECO:0000313" key="3">
    <source>
        <dbReference type="Proteomes" id="UP000813385"/>
    </source>
</evidence>
<dbReference type="Proteomes" id="UP000813385">
    <property type="component" value="Unassembled WGS sequence"/>
</dbReference>
<protein>
    <submittedName>
        <fullName evidence="2">Heterokaryon incompatibility protein-domain-containing protein</fullName>
    </submittedName>
</protein>
<dbReference type="InterPro" id="IPR052895">
    <property type="entry name" value="HetReg/Transcr_Mod"/>
</dbReference>
<dbReference type="OrthoDB" id="2157530at2759"/>
<proteinExistence type="predicted"/>
<evidence type="ECO:0000259" key="1">
    <source>
        <dbReference type="Pfam" id="PF06985"/>
    </source>
</evidence>
<accession>A0A8K0TRG7</accession>
<feature type="domain" description="Heterokaryon incompatibility" evidence="1">
    <location>
        <begin position="52"/>
        <end position="244"/>
    </location>
</feature>
<gene>
    <name evidence="2" type="ORF">B0T11DRAFT_304953</name>
</gene>
<sequence length="664" mass="74401">MFTHGPLAQEPPHIRLIRLRQPETVDGAVADSRPAVSLDIKHETLDRASGNYVALSYVWGDVKANPVNILVNGQQFQIGRNLHDALVALQDKEQVCQSWIWVDSLCIHQSNDTEKTTQVALMGDIFRQAFMVCSWLGASSQDVDTAMDFISTLGRPAVEAGALEPTAMELLRNFDKYVDDRTNQSQTAGEAQVMDDAQMRLCSAFWDLVSNFQLDDLQKQESITRGLQALLLKDYWHRVWIIQEAALNDNTMLFCGNKVLSIDAFEAVLESRRLIWTVSTKTSLRRKAMRGIFDGTPANSGDITALAVRTDRRHGFPIRLPALIVRFDVGPGRPHYSATDPRDIVSGLLGIVTDKEQLGLQPDYTQTASQILTTLTRALFEKDDTRCFCLDNVVPRSPGDPNLLGLPSWVPDWPRIGSGKTGNDAWAMNSRGLFDATPGTRQKSYVPDIQQAAQNPTVLIRRGCYVDVITEVMEPPRYIARDEWSASMVANAPEWLQRVVEFTGLGPEISSADDHVWRTLLGDRMLLPDSKANPSTVAESRAWLHRHFLRQIRPKVQDLPENVARDMLDGLYNIAIMKEPEMASDLEKQLEFLTTELPEQAGALNRGRTLFKTEQGVESPIVLKRLSSGPEGERFWFKGDVHVDGIMRGEFLETKPAEAVFHLV</sequence>
<dbReference type="EMBL" id="JAGPXD010000002">
    <property type="protein sequence ID" value="KAH7368109.1"/>
    <property type="molecule type" value="Genomic_DNA"/>
</dbReference>
<dbReference type="AlphaFoldDB" id="A0A8K0TRG7"/>
<reference evidence="2" key="1">
    <citation type="journal article" date="2021" name="Nat. Commun.">
        <title>Genetic determinants of endophytism in the Arabidopsis root mycobiome.</title>
        <authorList>
            <person name="Mesny F."/>
            <person name="Miyauchi S."/>
            <person name="Thiergart T."/>
            <person name="Pickel B."/>
            <person name="Atanasova L."/>
            <person name="Karlsson M."/>
            <person name="Huettel B."/>
            <person name="Barry K.W."/>
            <person name="Haridas S."/>
            <person name="Chen C."/>
            <person name="Bauer D."/>
            <person name="Andreopoulos W."/>
            <person name="Pangilinan J."/>
            <person name="LaButti K."/>
            <person name="Riley R."/>
            <person name="Lipzen A."/>
            <person name="Clum A."/>
            <person name="Drula E."/>
            <person name="Henrissat B."/>
            <person name="Kohler A."/>
            <person name="Grigoriev I.V."/>
            <person name="Martin F.M."/>
            <person name="Hacquard S."/>
        </authorList>
    </citation>
    <scope>NUCLEOTIDE SEQUENCE</scope>
    <source>
        <strain evidence="2">MPI-CAGE-AT-0016</strain>
    </source>
</reference>
<keyword evidence="3" id="KW-1185">Reference proteome</keyword>
<dbReference type="InterPro" id="IPR010730">
    <property type="entry name" value="HET"/>
</dbReference>
<dbReference type="PANTHER" id="PTHR24148">
    <property type="entry name" value="ANKYRIN REPEAT DOMAIN-CONTAINING PROTEIN 39 HOMOLOG-RELATED"/>
    <property type="match status" value="1"/>
</dbReference>
<name>A0A8K0TRG7_9PEZI</name>
<comment type="caution">
    <text evidence="2">The sequence shown here is derived from an EMBL/GenBank/DDBJ whole genome shotgun (WGS) entry which is preliminary data.</text>
</comment>
<dbReference type="PANTHER" id="PTHR24148:SF79">
    <property type="entry name" value="HETEROKARYON INCOMPATIBILITY DOMAIN-CONTAINING PROTEIN"/>
    <property type="match status" value="1"/>
</dbReference>